<dbReference type="PRINTS" id="PR00111">
    <property type="entry name" value="ABHYDROLASE"/>
</dbReference>
<proteinExistence type="predicted"/>
<dbReference type="Pfam" id="PF00561">
    <property type="entry name" value="Abhydrolase_1"/>
    <property type="match status" value="1"/>
</dbReference>
<evidence type="ECO:0000313" key="2">
    <source>
        <dbReference type="EMBL" id="GAA3012454.1"/>
    </source>
</evidence>
<sequence>MTIAERETTTARLAEGVVEYRLEGDGPRTVVIFHGGHMRAGLALGEEVFTASGHRVLALSRPGYGRTPLTTATTPAAFADLTARLCHEPGVERVAAAVGVSAGGRTALTMAARHPHLVERVILQSAVAFVPWPDRRTRLAGRLVFNARAEAITWRWYGC</sequence>
<accession>A0ABP6KML3</accession>
<dbReference type="Gene3D" id="3.40.50.1820">
    <property type="entry name" value="alpha/beta hydrolase"/>
    <property type="match status" value="1"/>
</dbReference>
<dbReference type="EMBL" id="BAAAWD010000010">
    <property type="protein sequence ID" value="GAA3012454.1"/>
    <property type="molecule type" value="Genomic_DNA"/>
</dbReference>
<name>A0ABP6KML3_9ACTN</name>
<reference evidence="3" key="1">
    <citation type="journal article" date="2019" name="Int. J. Syst. Evol. Microbiol.">
        <title>The Global Catalogue of Microorganisms (GCM) 10K type strain sequencing project: providing services to taxonomists for standard genome sequencing and annotation.</title>
        <authorList>
            <consortium name="The Broad Institute Genomics Platform"/>
            <consortium name="The Broad Institute Genome Sequencing Center for Infectious Disease"/>
            <person name="Wu L."/>
            <person name="Ma J."/>
        </authorList>
    </citation>
    <scope>NUCLEOTIDE SEQUENCE [LARGE SCALE GENOMIC DNA]</scope>
    <source>
        <strain evidence="3">JCM 3106</strain>
    </source>
</reference>
<dbReference type="RefSeq" id="WP_344897116.1">
    <property type="nucleotide sequence ID" value="NZ_BAAAWD010000010.1"/>
</dbReference>
<dbReference type="InterPro" id="IPR029058">
    <property type="entry name" value="AB_hydrolase_fold"/>
</dbReference>
<dbReference type="InterPro" id="IPR000073">
    <property type="entry name" value="AB_hydrolase_1"/>
</dbReference>
<evidence type="ECO:0000259" key="1">
    <source>
        <dbReference type="Pfam" id="PF00561"/>
    </source>
</evidence>
<dbReference type="PANTHER" id="PTHR43194:SF2">
    <property type="entry name" value="PEROXISOMAL MEMBRANE PROTEIN LPX1"/>
    <property type="match status" value="1"/>
</dbReference>
<protein>
    <recommendedName>
        <fullName evidence="1">AB hydrolase-1 domain-containing protein</fullName>
    </recommendedName>
</protein>
<dbReference type="PANTHER" id="PTHR43194">
    <property type="entry name" value="HYDROLASE ALPHA/BETA FOLD FAMILY"/>
    <property type="match status" value="1"/>
</dbReference>
<organism evidence="2 3">
    <name type="scientific">Streptosporangium longisporum</name>
    <dbReference type="NCBI Taxonomy" id="46187"/>
    <lineage>
        <taxon>Bacteria</taxon>
        <taxon>Bacillati</taxon>
        <taxon>Actinomycetota</taxon>
        <taxon>Actinomycetes</taxon>
        <taxon>Streptosporangiales</taxon>
        <taxon>Streptosporangiaceae</taxon>
        <taxon>Streptosporangium</taxon>
    </lineage>
</organism>
<dbReference type="Proteomes" id="UP001499930">
    <property type="component" value="Unassembled WGS sequence"/>
</dbReference>
<keyword evidence="3" id="KW-1185">Reference proteome</keyword>
<dbReference type="SUPFAM" id="SSF53474">
    <property type="entry name" value="alpha/beta-Hydrolases"/>
    <property type="match status" value="1"/>
</dbReference>
<gene>
    <name evidence="2" type="ORF">GCM10017559_39240</name>
</gene>
<comment type="caution">
    <text evidence="2">The sequence shown here is derived from an EMBL/GenBank/DDBJ whole genome shotgun (WGS) entry which is preliminary data.</text>
</comment>
<evidence type="ECO:0000313" key="3">
    <source>
        <dbReference type="Proteomes" id="UP001499930"/>
    </source>
</evidence>
<dbReference type="InterPro" id="IPR050228">
    <property type="entry name" value="Carboxylesterase_BioH"/>
</dbReference>
<feature type="domain" description="AB hydrolase-1" evidence="1">
    <location>
        <begin position="29"/>
        <end position="126"/>
    </location>
</feature>